<protein>
    <recommendedName>
        <fullName evidence="3">Immunity protein 35 domain-containing protein</fullName>
    </recommendedName>
</protein>
<evidence type="ECO:0008006" key="3">
    <source>
        <dbReference type="Google" id="ProtNLM"/>
    </source>
</evidence>
<reference evidence="1 2" key="1">
    <citation type="submission" date="2024-10" db="EMBL/GenBank/DDBJ databases">
        <title>The Natural Products Discovery Center: Release of the First 8490 Sequenced Strains for Exploring Actinobacteria Biosynthetic Diversity.</title>
        <authorList>
            <person name="Kalkreuter E."/>
            <person name="Kautsar S.A."/>
            <person name="Yang D."/>
            <person name="Bader C.D."/>
            <person name="Teijaro C.N."/>
            <person name="Fluegel L."/>
            <person name="Davis C.M."/>
            <person name="Simpson J.R."/>
            <person name="Lauterbach L."/>
            <person name="Steele A.D."/>
            <person name="Gui C."/>
            <person name="Meng S."/>
            <person name="Li G."/>
            <person name="Viehrig K."/>
            <person name="Ye F."/>
            <person name="Su P."/>
            <person name="Kiefer A.F."/>
            <person name="Nichols A."/>
            <person name="Cepeda A.J."/>
            <person name="Yan W."/>
            <person name="Fan B."/>
            <person name="Jiang Y."/>
            <person name="Adhikari A."/>
            <person name="Zheng C.-J."/>
            <person name="Schuster L."/>
            <person name="Cowan T.M."/>
            <person name="Smanski M.J."/>
            <person name="Chevrette M.G."/>
            <person name="De Carvalho L.P.S."/>
            <person name="Shen B."/>
        </authorList>
    </citation>
    <scope>NUCLEOTIDE SEQUENCE [LARGE SCALE GENOMIC DNA]</scope>
    <source>
        <strain evidence="1 2">NPDC004550</strain>
    </source>
</reference>
<dbReference type="Proteomes" id="UP001601521">
    <property type="component" value="Unassembled WGS sequence"/>
</dbReference>
<name>A0ABW6NAC3_9NOCA</name>
<comment type="caution">
    <text evidence="1">The sequence shown here is derived from an EMBL/GenBank/DDBJ whole genome shotgun (WGS) entry which is preliminary data.</text>
</comment>
<evidence type="ECO:0000313" key="1">
    <source>
        <dbReference type="EMBL" id="MFF0452100.1"/>
    </source>
</evidence>
<keyword evidence="2" id="KW-1185">Reference proteome</keyword>
<organism evidence="1 2">
    <name type="scientific">Nocardia africana</name>
    <dbReference type="NCBI Taxonomy" id="134964"/>
    <lineage>
        <taxon>Bacteria</taxon>
        <taxon>Bacillati</taxon>
        <taxon>Actinomycetota</taxon>
        <taxon>Actinomycetes</taxon>
        <taxon>Mycobacteriales</taxon>
        <taxon>Nocardiaceae</taxon>
        <taxon>Nocardia</taxon>
    </lineage>
</organism>
<dbReference type="EMBL" id="JBIALX010000001">
    <property type="protein sequence ID" value="MFF0452100.1"/>
    <property type="molecule type" value="Genomic_DNA"/>
</dbReference>
<sequence length="129" mass="14234">MSDDNVSEDTVMQQAQGYWVSYNEYESVHYRMPGAPDGYGRAAVKYNSPLAQEGWIFITFGGPDEHFSGGPYPDLSMPPEVAAALIGQLRAAVIEAQIANGEDLEPFPYVDVTADPCPCDMCVYYRELP</sequence>
<dbReference type="RefSeq" id="WP_387248249.1">
    <property type="nucleotide sequence ID" value="NZ_JBIALX010000001.1"/>
</dbReference>
<evidence type="ECO:0000313" key="2">
    <source>
        <dbReference type="Proteomes" id="UP001601521"/>
    </source>
</evidence>
<gene>
    <name evidence="1" type="ORF">ACFYTH_01895</name>
</gene>
<accession>A0ABW6NAC3</accession>
<proteinExistence type="predicted"/>